<comment type="caution">
    <text evidence="5">The sequence shown here is derived from an EMBL/GenBank/DDBJ whole genome shotgun (WGS) entry which is preliminary data.</text>
</comment>
<evidence type="ECO:0000313" key="6">
    <source>
        <dbReference type="Proteomes" id="UP000005532"/>
    </source>
</evidence>
<dbReference type="OrthoDB" id="9800901at2"/>
<dbReference type="GO" id="GO:0003677">
    <property type="term" value="F:DNA binding"/>
    <property type="evidence" value="ECO:0007669"/>
    <property type="project" value="UniProtKB-KW"/>
</dbReference>
<keyword evidence="1" id="KW-0805">Transcription regulation</keyword>
<dbReference type="PANTHER" id="PTHR46797:SF23">
    <property type="entry name" value="HTH-TYPE TRANSCRIPTIONAL REGULATOR SUTR"/>
    <property type="match status" value="1"/>
</dbReference>
<dbReference type="AlphaFoldDB" id="C5RZI4"/>
<dbReference type="GO" id="GO:0005829">
    <property type="term" value="C:cytosol"/>
    <property type="evidence" value="ECO:0007669"/>
    <property type="project" value="TreeGrafter"/>
</dbReference>
<dbReference type="eggNOG" id="COG1813">
    <property type="taxonomic scope" value="Bacteria"/>
</dbReference>
<dbReference type="InterPro" id="IPR050807">
    <property type="entry name" value="TransReg_Diox_bact_type"/>
</dbReference>
<gene>
    <name evidence="5" type="ORF">AM305_05384</name>
</gene>
<evidence type="ECO:0000256" key="3">
    <source>
        <dbReference type="ARBA" id="ARBA00023163"/>
    </source>
</evidence>
<dbReference type="GO" id="GO:0003700">
    <property type="term" value="F:DNA-binding transcription factor activity"/>
    <property type="evidence" value="ECO:0007669"/>
    <property type="project" value="TreeGrafter"/>
</dbReference>
<dbReference type="SMART" id="SM00530">
    <property type="entry name" value="HTH_XRE"/>
    <property type="match status" value="1"/>
</dbReference>
<dbReference type="PANTHER" id="PTHR46797">
    <property type="entry name" value="HTH-TYPE TRANSCRIPTIONAL REGULATOR"/>
    <property type="match status" value="1"/>
</dbReference>
<feature type="domain" description="HTH cro/C1-type" evidence="4">
    <location>
        <begin position="17"/>
        <end position="71"/>
    </location>
</feature>
<dbReference type="Gene3D" id="1.10.260.40">
    <property type="entry name" value="lambda repressor-like DNA-binding domains"/>
    <property type="match status" value="1"/>
</dbReference>
<dbReference type="SUPFAM" id="SSF47413">
    <property type="entry name" value="lambda repressor-like DNA-binding domains"/>
    <property type="match status" value="1"/>
</dbReference>
<dbReference type="RefSeq" id="WP_005822595.1">
    <property type="nucleotide sequence ID" value="NZ_ACQL01000055.1"/>
</dbReference>
<dbReference type="PROSITE" id="PS50943">
    <property type="entry name" value="HTH_CROC1"/>
    <property type="match status" value="1"/>
</dbReference>
<proteinExistence type="predicted"/>
<name>C5RZI4_9PAST</name>
<dbReference type="EMBL" id="ACQL01000055">
    <property type="protein sequence ID" value="EER47839.1"/>
    <property type="molecule type" value="Genomic_DNA"/>
</dbReference>
<protein>
    <submittedName>
        <fullName evidence="5">XRE family transcriptional regulator</fullName>
    </submittedName>
</protein>
<dbReference type="CDD" id="cd00093">
    <property type="entry name" value="HTH_XRE"/>
    <property type="match status" value="1"/>
</dbReference>
<organism evidence="5 6">
    <name type="scientific">Actinobacillus minor NM305</name>
    <dbReference type="NCBI Taxonomy" id="637911"/>
    <lineage>
        <taxon>Bacteria</taxon>
        <taxon>Pseudomonadati</taxon>
        <taxon>Pseudomonadota</taxon>
        <taxon>Gammaproteobacteria</taxon>
        <taxon>Pasteurellales</taxon>
        <taxon>Pasteurellaceae</taxon>
        <taxon>Actinobacillus</taxon>
    </lineage>
</organism>
<dbReference type="Proteomes" id="UP000005532">
    <property type="component" value="Unassembled WGS sequence"/>
</dbReference>
<evidence type="ECO:0000256" key="1">
    <source>
        <dbReference type="ARBA" id="ARBA00023015"/>
    </source>
</evidence>
<dbReference type="Pfam" id="PF01381">
    <property type="entry name" value="HTH_3"/>
    <property type="match status" value="1"/>
</dbReference>
<dbReference type="InterPro" id="IPR010982">
    <property type="entry name" value="Lambda_DNA-bd_dom_sf"/>
</dbReference>
<keyword evidence="2" id="KW-0238">DNA-binding</keyword>
<dbReference type="InterPro" id="IPR001387">
    <property type="entry name" value="Cro/C1-type_HTH"/>
</dbReference>
<evidence type="ECO:0000313" key="5">
    <source>
        <dbReference type="EMBL" id="EER47839.1"/>
    </source>
</evidence>
<accession>C5RZI4</accession>
<reference evidence="5 6" key="1">
    <citation type="journal article" date="2010" name="Vet. Microbiol.">
        <title>Production of haemolysins by strains of the Actinobacillus minor/porcitonsillarum complex.</title>
        <authorList>
            <person name="Arya G."/>
            <person name="Niven D.F."/>
        </authorList>
    </citation>
    <scope>NUCLEOTIDE SEQUENCE [LARGE SCALE GENOMIC DNA]</scope>
    <source>
        <strain evidence="5 6">NM305</strain>
    </source>
</reference>
<evidence type="ECO:0000259" key="4">
    <source>
        <dbReference type="PROSITE" id="PS50943"/>
    </source>
</evidence>
<evidence type="ECO:0000256" key="2">
    <source>
        <dbReference type="ARBA" id="ARBA00023125"/>
    </source>
</evidence>
<keyword evidence="3" id="KW-0804">Transcription</keyword>
<sequence length="75" mass="8332">MNKAERELFLKNLGLSIKLERVRRGLSQEELAERAGLHRTYIGMVERAERNITVVNLALIAKALGVSIGSLLGED</sequence>